<dbReference type="PIRSF" id="PIRSF006276">
    <property type="entry name" value="UspA"/>
    <property type="match status" value="1"/>
</dbReference>
<comment type="similarity">
    <text evidence="1 2">Belongs to the universal stress protein A family.</text>
</comment>
<feature type="domain" description="UspA" evidence="3">
    <location>
        <begin position="5"/>
        <end position="146"/>
    </location>
</feature>
<dbReference type="EMBL" id="CP006664">
    <property type="protein sequence ID" value="AIJ09555.1"/>
    <property type="molecule type" value="Genomic_DNA"/>
</dbReference>
<dbReference type="CDD" id="cd00293">
    <property type="entry name" value="USP-like"/>
    <property type="match status" value="1"/>
</dbReference>
<keyword evidence="2" id="KW-0963">Cytoplasm</keyword>
<dbReference type="PRINTS" id="PR01438">
    <property type="entry name" value="UNVRSLSTRESS"/>
</dbReference>
<dbReference type="PANTHER" id="PTHR46268">
    <property type="entry name" value="STRESS RESPONSE PROTEIN NHAX"/>
    <property type="match status" value="1"/>
</dbReference>
<proteinExistence type="inferred from homology"/>
<evidence type="ECO:0000259" key="3">
    <source>
        <dbReference type="Pfam" id="PF00582"/>
    </source>
</evidence>
<name>A0A076LM52_9GAMM</name>
<protein>
    <recommendedName>
        <fullName evidence="2">Universal stress protein</fullName>
    </recommendedName>
</protein>
<dbReference type="Proteomes" id="UP000028681">
    <property type="component" value="Chromosome"/>
</dbReference>
<accession>A0A076LM52</accession>
<evidence type="ECO:0000313" key="4">
    <source>
        <dbReference type="EMBL" id="AIJ09555.1"/>
    </source>
</evidence>
<dbReference type="InterPro" id="IPR014729">
    <property type="entry name" value="Rossmann-like_a/b/a_fold"/>
</dbReference>
<dbReference type="PANTHER" id="PTHR46268:SF6">
    <property type="entry name" value="UNIVERSAL STRESS PROTEIN UP12"/>
    <property type="match status" value="1"/>
</dbReference>
<dbReference type="GeneID" id="33940609"/>
<dbReference type="Pfam" id="PF00582">
    <property type="entry name" value="Usp"/>
    <property type="match status" value="1"/>
</dbReference>
<comment type="subcellular location">
    <subcellularLocation>
        <location evidence="2">Cytoplasm</location>
    </subcellularLocation>
</comment>
<dbReference type="AlphaFoldDB" id="A0A076LM52"/>
<dbReference type="RefSeq" id="WP_034165010.1">
    <property type="nucleotide sequence ID" value="NZ_CP006664.1"/>
</dbReference>
<reference evidence="4 5" key="1">
    <citation type="journal article" date="2012" name="PLoS ONE">
        <title>Edwardsiella comparative phylogenomics reveal the new intra/inter-species taxonomic relationships, virulence evolution and niche adaptation mechanisms.</title>
        <authorList>
            <person name="Yang M."/>
            <person name="Lv Y."/>
            <person name="Xiao J."/>
            <person name="Wu H."/>
            <person name="Zheng H."/>
            <person name="Liu Q."/>
            <person name="Zhang Y."/>
            <person name="Wang Q."/>
        </authorList>
    </citation>
    <scope>NUCLEOTIDE SEQUENCE [LARGE SCALE GENOMIC DNA]</scope>
    <source>
        <strain evidence="5">080813</strain>
    </source>
</reference>
<dbReference type="InterPro" id="IPR006015">
    <property type="entry name" value="Universal_stress_UspA"/>
</dbReference>
<evidence type="ECO:0000313" key="5">
    <source>
        <dbReference type="Proteomes" id="UP000028681"/>
    </source>
</evidence>
<dbReference type="Gene3D" id="3.40.50.620">
    <property type="entry name" value="HUPs"/>
    <property type="match status" value="1"/>
</dbReference>
<organism evidence="4 5">
    <name type="scientific">Edwardsiella anguillarum ET080813</name>
    <dbReference type="NCBI Taxonomy" id="667120"/>
    <lineage>
        <taxon>Bacteria</taxon>
        <taxon>Pseudomonadati</taxon>
        <taxon>Pseudomonadota</taxon>
        <taxon>Gammaproteobacteria</taxon>
        <taxon>Enterobacterales</taxon>
        <taxon>Hafniaceae</taxon>
        <taxon>Edwardsiella</taxon>
    </lineage>
</organism>
<dbReference type="KEGG" id="ete:ETEE_3126"/>
<sequence length="146" mass="15988">MDGTYNMILVPVDLEEPQLTEVALKHALFLAEQSQASLRLLHVHSPVPTIFMSEYPQQIAELRDAALQQAERRLEALAASLPLPPERTGVKVCWGSIYDEILKEAGACGADLIVIGSRRPSMSTYLLGSNAARVVRHASISVLVVR</sequence>
<dbReference type="GO" id="GO:0005737">
    <property type="term" value="C:cytoplasm"/>
    <property type="evidence" value="ECO:0007669"/>
    <property type="project" value="UniProtKB-SubCell"/>
</dbReference>
<dbReference type="SUPFAM" id="SSF52402">
    <property type="entry name" value="Adenine nucleotide alpha hydrolases-like"/>
    <property type="match status" value="1"/>
</dbReference>
<evidence type="ECO:0000256" key="1">
    <source>
        <dbReference type="ARBA" id="ARBA00008791"/>
    </source>
</evidence>
<dbReference type="InterPro" id="IPR006016">
    <property type="entry name" value="UspA"/>
</dbReference>
<dbReference type="HOGENOM" id="CLU_049301_12_0_6"/>
<evidence type="ECO:0000256" key="2">
    <source>
        <dbReference type="PIRNR" id="PIRNR006276"/>
    </source>
</evidence>
<gene>
    <name evidence="4" type="ORF">ETEE_3126</name>
</gene>